<dbReference type="Pfam" id="PF01648">
    <property type="entry name" value="ACPS"/>
    <property type="match status" value="1"/>
</dbReference>
<feature type="domain" description="4'-phosphopantetheinyl transferase" evidence="9">
    <location>
        <begin position="5"/>
        <end position="101"/>
    </location>
</feature>
<evidence type="ECO:0000256" key="1">
    <source>
        <dbReference type="ARBA" id="ARBA00022516"/>
    </source>
</evidence>
<comment type="catalytic activity">
    <reaction evidence="8">
        <text>apo-[ACP] + CoA = holo-[ACP] + adenosine 3',5'-bisphosphate + H(+)</text>
        <dbReference type="Rhea" id="RHEA:12068"/>
        <dbReference type="Rhea" id="RHEA-COMP:9685"/>
        <dbReference type="Rhea" id="RHEA-COMP:9690"/>
        <dbReference type="ChEBI" id="CHEBI:15378"/>
        <dbReference type="ChEBI" id="CHEBI:29999"/>
        <dbReference type="ChEBI" id="CHEBI:57287"/>
        <dbReference type="ChEBI" id="CHEBI:58343"/>
        <dbReference type="ChEBI" id="CHEBI:64479"/>
        <dbReference type="EC" id="2.7.8.7"/>
    </reaction>
</comment>
<dbReference type="NCBIfam" id="NF000832">
    <property type="entry name" value="PRK00070.3-2"/>
    <property type="match status" value="1"/>
</dbReference>
<dbReference type="GO" id="GO:0005737">
    <property type="term" value="C:cytoplasm"/>
    <property type="evidence" value="ECO:0007669"/>
    <property type="project" value="UniProtKB-SubCell"/>
</dbReference>
<keyword evidence="2 8" id="KW-0808">Transferase</keyword>
<dbReference type="GO" id="GO:0008897">
    <property type="term" value="F:holo-[acyl-carrier-protein] synthase activity"/>
    <property type="evidence" value="ECO:0007669"/>
    <property type="project" value="UniProtKB-UniRule"/>
</dbReference>
<feature type="binding site" evidence="8">
    <location>
        <position position="58"/>
    </location>
    <ligand>
        <name>Mg(2+)</name>
        <dbReference type="ChEBI" id="CHEBI:18420"/>
    </ligand>
</feature>
<keyword evidence="8" id="KW-0963">Cytoplasm</keyword>
<evidence type="ECO:0000256" key="2">
    <source>
        <dbReference type="ARBA" id="ARBA00022679"/>
    </source>
</evidence>
<proteinExistence type="inferred from homology"/>
<keyword evidence="1 8" id="KW-0444">Lipid biosynthesis</keyword>
<dbReference type="AlphaFoldDB" id="A0A538SKT0"/>
<evidence type="ECO:0000256" key="4">
    <source>
        <dbReference type="ARBA" id="ARBA00022832"/>
    </source>
</evidence>
<evidence type="ECO:0000256" key="3">
    <source>
        <dbReference type="ARBA" id="ARBA00022723"/>
    </source>
</evidence>
<evidence type="ECO:0000259" key="9">
    <source>
        <dbReference type="Pfam" id="PF01648"/>
    </source>
</evidence>
<evidence type="ECO:0000256" key="7">
    <source>
        <dbReference type="ARBA" id="ARBA00023160"/>
    </source>
</evidence>
<accession>A0A538SKT0</accession>
<dbReference type="NCBIfam" id="TIGR00556">
    <property type="entry name" value="pantethn_trn"/>
    <property type="match status" value="1"/>
</dbReference>
<dbReference type="InterPro" id="IPR008278">
    <property type="entry name" value="4-PPantetheinyl_Trfase_dom"/>
</dbReference>
<feature type="binding site" evidence="8">
    <location>
        <position position="9"/>
    </location>
    <ligand>
        <name>Mg(2+)</name>
        <dbReference type="ChEBI" id="CHEBI:18420"/>
    </ligand>
</feature>
<dbReference type="InterPro" id="IPR004568">
    <property type="entry name" value="Ppantetheine-prot_Trfase_dom"/>
</dbReference>
<dbReference type="InterPro" id="IPR002582">
    <property type="entry name" value="ACPS"/>
</dbReference>
<evidence type="ECO:0000256" key="8">
    <source>
        <dbReference type="HAMAP-Rule" id="MF_00101"/>
    </source>
</evidence>
<comment type="subcellular location">
    <subcellularLocation>
        <location evidence="8">Cytoplasm</location>
    </subcellularLocation>
</comment>
<dbReference type="InterPro" id="IPR037143">
    <property type="entry name" value="4-PPantetheinyl_Trfase_dom_sf"/>
</dbReference>
<protein>
    <recommendedName>
        <fullName evidence="8">Holo-[acyl-carrier-protein] synthase</fullName>
        <shortName evidence="8">Holo-ACP synthase</shortName>
        <ecNumber evidence="8">2.7.8.7</ecNumber>
    </recommendedName>
    <alternativeName>
        <fullName evidence="8">4'-phosphopantetheinyl transferase AcpS</fullName>
    </alternativeName>
</protein>
<keyword evidence="5 8" id="KW-0460">Magnesium</keyword>
<keyword evidence="6 8" id="KW-0443">Lipid metabolism</keyword>
<comment type="cofactor">
    <cofactor evidence="8">
        <name>Mg(2+)</name>
        <dbReference type="ChEBI" id="CHEBI:18420"/>
    </cofactor>
</comment>
<dbReference type="Gene3D" id="3.90.470.20">
    <property type="entry name" value="4'-phosphopantetheinyl transferase domain"/>
    <property type="match status" value="1"/>
</dbReference>
<keyword evidence="7 8" id="KW-0275">Fatty acid biosynthesis</keyword>
<organism evidence="10 11">
    <name type="scientific">Eiseniibacteriota bacterium</name>
    <dbReference type="NCBI Taxonomy" id="2212470"/>
    <lineage>
        <taxon>Bacteria</taxon>
        <taxon>Candidatus Eiseniibacteriota</taxon>
    </lineage>
</organism>
<dbReference type="EMBL" id="VBOT01000049">
    <property type="protein sequence ID" value="TMQ51977.1"/>
    <property type="molecule type" value="Genomic_DNA"/>
</dbReference>
<comment type="function">
    <text evidence="8">Transfers the 4'-phosphopantetheine moiety from coenzyme A to a Ser of acyl-carrier-protein.</text>
</comment>
<dbReference type="SUPFAM" id="SSF56214">
    <property type="entry name" value="4'-phosphopantetheinyl transferase"/>
    <property type="match status" value="1"/>
</dbReference>
<evidence type="ECO:0000256" key="6">
    <source>
        <dbReference type="ARBA" id="ARBA00023098"/>
    </source>
</evidence>
<reference evidence="10 11" key="1">
    <citation type="journal article" date="2019" name="Nat. Microbiol.">
        <title>Mediterranean grassland soil C-N compound turnover is dependent on rainfall and depth, and is mediated by genomically divergent microorganisms.</title>
        <authorList>
            <person name="Diamond S."/>
            <person name="Andeer P.F."/>
            <person name="Li Z."/>
            <person name="Crits-Christoph A."/>
            <person name="Burstein D."/>
            <person name="Anantharaman K."/>
            <person name="Lane K.R."/>
            <person name="Thomas B.C."/>
            <person name="Pan C."/>
            <person name="Northen T.R."/>
            <person name="Banfield J.F."/>
        </authorList>
    </citation>
    <scope>NUCLEOTIDE SEQUENCE [LARGE SCALE GENOMIC DNA]</scope>
    <source>
        <strain evidence="10">WS_3</strain>
    </source>
</reference>
<evidence type="ECO:0000256" key="5">
    <source>
        <dbReference type="ARBA" id="ARBA00022842"/>
    </source>
</evidence>
<comment type="caution">
    <text evidence="10">The sequence shown here is derived from an EMBL/GenBank/DDBJ whole genome shotgun (WGS) entry which is preliminary data.</text>
</comment>
<sequence length="126" mass="13726">MAIRGIGVDVVKVDRLVDSLERFGKRLENRLFTEAELDYCRRHMNPIPHLAARFAAKEAAFKAIGTGLSAGVGWKQAEVIQPGGQQPRLEFHGAALERFRALGGQHTHVSITHDGGLAIACVVIES</sequence>
<comment type="similarity">
    <text evidence="8">Belongs to the P-Pant transferase superfamily. AcpS family.</text>
</comment>
<name>A0A538SKT0_UNCEI</name>
<keyword evidence="3 8" id="KW-0479">Metal-binding</keyword>
<dbReference type="GO" id="GO:0006633">
    <property type="term" value="P:fatty acid biosynthetic process"/>
    <property type="evidence" value="ECO:0007669"/>
    <property type="project" value="UniProtKB-UniRule"/>
</dbReference>
<dbReference type="HAMAP" id="MF_00101">
    <property type="entry name" value="AcpS"/>
    <property type="match status" value="1"/>
</dbReference>
<dbReference type="GO" id="GO:0000287">
    <property type="term" value="F:magnesium ion binding"/>
    <property type="evidence" value="ECO:0007669"/>
    <property type="project" value="UniProtKB-UniRule"/>
</dbReference>
<gene>
    <name evidence="8" type="primary">acpS</name>
    <name evidence="10" type="ORF">E6K73_04135</name>
</gene>
<dbReference type="EC" id="2.7.8.7" evidence="8"/>
<evidence type="ECO:0000313" key="11">
    <source>
        <dbReference type="Proteomes" id="UP000320184"/>
    </source>
</evidence>
<evidence type="ECO:0000313" key="10">
    <source>
        <dbReference type="EMBL" id="TMQ51977.1"/>
    </source>
</evidence>
<dbReference type="Proteomes" id="UP000320184">
    <property type="component" value="Unassembled WGS sequence"/>
</dbReference>
<dbReference type="NCBIfam" id="TIGR00516">
    <property type="entry name" value="acpS"/>
    <property type="match status" value="1"/>
</dbReference>
<keyword evidence="4 8" id="KW-0276">Fatty acid metabolism</keyword>